<gene>
    <name evidence="1" type="ORF">GA0070623_3110</name>
</gene>
<evidence type="ECO:0000313" key="2">
    <source>
        <dbReference type="Proteomes" id="UP000198226"/>
    </source>
</evidence>
<organism evidence="1 2">
    <name type="scientific">Micromonospora rifamycinica</name>
    <dbReference type="NCBI Taxonomy" id="291594"/>
    <lineage>
        <taxon>Bacteria</taxon>
        <taxon>Bacillati</taxon>
        <taxon>Actinomycetota</taxon>
        <taxon>Actinomycetes</taxon>
        <taxon>Micromonosporales</taxon>
        <taxon>Micromonosporaceae</taxon>
        <taxon>Micromonospora</taxon>
    </lineage>
</organism>
<keyword evidence="2" id="KW-1185">Reference proteome</keyword>
<dbReference type="RefSeq" id="WP_067303208.1">
    <property type="nucleotide sequence ID" value="NZ_CP109472.1"/>
</dbReference>
<dbReference type="OrthoDB" id="129755at2"/>
<dbReference type="Gene3D" id="3.10.450.50">
    <property type="match status" value="1"/>
</dbReference>
<accession>A0A109INI6</accession>
<dbReference type="SUPFAM" id="SSF54427">
    <property type="entry name" value="NTF2-like"/>
    <property type="match status" value="1"/>
</dbReference>
<proteinExistence type="predicted"/>
<dbReference type="InterPro" id="IPR032710">
    <property type="entry name" value="NTF2-like_dom_sf"/>
</dbReference>
<reference evidence="2" key="1">
    <citation type="submission" date="2016-06" db="EMBL/GenBank/DDBJ databases">
        <authorList>
            <person name="Varghese N."/>
            <person name="Submissions Spin"/>
        </authorList>
    </citation>
    <scope>NUCLEOTIDE SEQUENCE [LARGE SCALE GENOMIC DNA]</scope>
    <source>
        <strain evidence="2">DSM 44983</strain>
    </source>
</reference>
<protein>
    <submittedName>
        <fullName evidence="1">SnoaL-like domain-containing protein</fullName>
    </submittedName>
</protein>
<sequence length="169" mass="18416">MREKLALVDPDVTGAAFTAGHAGDAGCERCVAELTEAGDDFVGAFAKRDYERFIGHFIGPNATGLGADGTVGMNRDAWGRILREYFEEPTWTLTVTPIKTVVQQCVSGQILEVVRFDSAEMTITFVHATCWLRDHGTWKVVLQTEAGPLQDTQALLDRVAEQRAEAVGS</sequence>
<dbReference type="AlphaFoldDB" id="A0A109INI6"/>
<dbReference type="Proteomes" id="UP000198226">
    <property type="component" value="Chromosome I"/>
</dbReference>
<evidence type="ECO:0000313" key="1">
    <source>
        <dbReference type="EMBL" id="SCG65211.1"/>
    </source>
</evidence>
<dbReference type="EMBL" id="LT607752">
    <property type="protein sequence ID" value="SCG65211.1"/>
    <property type="molecule type" value="Genomic_DNA"/>
</dbReference>
<name>A0A109INI6_9ACTN</name>